<evidence type="ECO:0000256" key="1">
    <source>
        <dbReference type="ARBA" id="ARBA00004236"/>
    </source>
</evidence>
<dbReference type="Proteomes" id="UP000236319">
    <property type="component" value="Unassembled WGS sequence"/>
</dbReference>
<keyword evidence="11" id="KW-1185">Reference proteome</keyword>
<dbReference type="AlphaFoldDB" id="A0A2H6KFA3"/>
<accession>A0A2H6KFA3</accession>
<keyword evidence="4 8" id="KW-0732">Signal</keyword>
<evidence type="ECO:0000259" key="9">
    <source>
        <dbReference type="PROSITE" id="PS51701"/>
    </source>
</evidence>
<reference evidence="10 11" key="1">
    <citation type="journal article" date="2017" name="BMC Genomics">
        <title>Whole-genome assembly of Babesia ovata and comparative genomics between closely related pathogens.</title>
        <authorList>
            <person name="Yamagishi J."/>
            <person name="Asada M."/>
            <person name="Hakimi H."/>
            <person name="Tanaka T.Q."/>
            <person name="Sugimoto C."/>
            <person name="Kawazu S."/>
        </authorList>
    </citation>
    <scope>NUCLEOTIDE SEQUENCE [LARGE SCALE GENOMIC DNA]</scope>
    <source>
        <strain evidence="10 11">Miyake</strain>
    </source>
</reference>
<evidence type="ECO:0000256" key="3">
    <source>
        <dbReference type="ARBA" id="ARBA00022475"/>
    </source>
</evidence>
<dbReference type="GO" id="GO:0009986">
    <property type="term" value="C:cell surface"/>
    <property type="evidence" value="ECO:0007669"/>
    <property type="project" value="UniProtKB-SubCell"/>
</dbReference>
<evidence type="ECO:0000256" key="5">
    <source>
        <dbReference type="ARBA" id="ARBA00023136"/>
    </source>
</evidence>
<dbReference type="InterPro" id="IPR038160">
    <property type="entry name" value="6_CYS_dom_sf"/>
</dbReference>
<proteinExistence type="predicted"/>
<gene>
    <name evidence="10" type="ORF">BOVATA_031730</name>
</gene>
<keyword evidence="3" id="KW-1003">Cell membrane</keyword>
<dbReference type="GeneID" id="39875450"/>
<evidence type="ECO:0000256" key="8">
    <source>
        <dbReference type="SAM" id="SignalP"/>
    </source>
</evidence>
<dbReference type="VEuPathDB" id="PiroplasmaDB:BOVATA_031730"/>
<dbReference type="PROSITE" id="PS51701">
    <property type="entry name" value="6_CYS"/>
    <property type="match status" value="1"/>
</dbReference>
<dbReference type="EMBL" id="BDSA01000003">
    <property type="protein sequence ID" value="GBE61680.1"/>
    <property type="molecule type" value="Genomic_DNA"/>
</dbReference>
<evidence type="ECO:0000313" key="11">
    <source>
        <dbReference type="Proteomes" id="UP000236319"/>
    </source>
</evidence>
<dbReference type="InterPro" id="IPR010884">
    <property type="entry name" value="6_CYS_dom"/>
</dbReference>
<evidence type="ECO:0000313" key="10">
    <source>
        <dbReference type="EMBL" id="GBE61680.1"/>
    </source>
</evidence>
<sequence>MAKFRIPQCLFALCAIALQSIVYLNALSCDFGDPPGSLSSNALVACHIDLETVNSATVTCPRRVDDTKYAWHPQPYVGNHSHLNAYVSENGNFRSVGISDAVITDAPGDYIWTDSNEADATLHLNLGDYSDIYVITERRLIFICGPRDLVLTNELQRHIDSLNDSRLMVELPWTSTTPLAHEISKIGKGLGVYFLYRDRVHLPLQGCGSRPSPLFASDNEVTVDPVTGIRSCVADPMSETFIGFLCEGRIEPADCMRSLLDENGEVVKPPRPHSYRKFDNVPPWRVARYFNDLALPMFTGECRCIGSDTGELMARIEIRPQTEYVCDISSLIERNNANPINGPWCSVVLHPGSTLTIRFPTADVHSASNDATQLLPTDQFEAEFLPKDLTTLRQLKTAYDFDVYEEISYNEALAGDALEMDVSQMAQGEVKLKYHADKPLALKGGHNSFLYHWRLKSTNEDVPDKLRAIVKVVFALTHPYHIIGSDRGLRSVFGSSVSKQYNPTKTMESGMGNVYGGGYDLIGDNRKAGIYCRADEELLPKDCESTAYDLHANRIVPFPGTVYNVTPYPIRGFQIYDMGIQKSPISYACICVDQRGKETSRLVLEANNEVQQTYKVRRKETSHRLLPYISLPWRKVALILDGPTSTRFIMLQHTSKKIVKLQVGTTLSMTCAFDPNVQTSASNGLISTTWLPKIPNEFHYAVIHTSHGRELIRRSHKDAIVGTPNALEVSYQGNTTKSAYNQLRITSSRGAVLISKDPAHAHYVPMRFLCGKTSESSGMPIITDGKPTSDISAPFIPNTIESSTRYTWKIVKVAVETTDPYMQGCGVTYASDELFKPETPKLYDAEGQSQFGCKIDLQAAKEAAFYCPAPYVLDPPNCFSQVSVDGKGRNISELSQSLSASHSNHFVILRLYSSLVGPGETLGQGPPLECRCITVKGAILSTIQIENYYSR</sequence>
<keyword evidence="7" id="KW-0325">Glycoprotein</keyword>
<feature type="signal peptide" evidence="8">
    <location>
        <begin position="1"/>
        <end position="26"/>
    </location>
</feature>
<evidence type="ECO:0000256" key="4">
    <source>
        <dbReference type="ARBA" id="ARBA00022729"/>
    </source>
</evidence>
<keyword evidence="6" id="KW-1015">Disulfide bond</keyword>
<organism evidence="10 11">
    <name type="scientific">Babesia ovata</name>
    <dbReference type="NCBI Taxonomy" id="189622"/>
    <lineage>
        <taxon>Eukaryota</taxon>
        <taxon>Sar</taxon>
        <taxon>Alveolata</taxon>
        <taxon>Apicomplexa</taxon>
        <taxon>Aconoidasida</taxon>
        <taxon>Piroplasmida</taxon>
        <taxon>Babesiidae</taxon>
        <taxon>Babesia</taxon>
    </lineage>
</organism>
<protein>
    <recommendedName>
        <fullName evidence="9">6-Cys domain-containing protein</fullName>
    </recommendedName>
</protein>
<evidence type="ECO:0000256" key="7">
    <source>
        <dbReference type="ARBA" id="ARBA00023180"/>
    </source>
</evidence>
<comment type="caution">
    <text evidence="10">The sequence shown here is derived from an EMBL/GenBank/DDBJ whole genome shotgun (WGS) entry which is preliminary data.</text>
</comment>
<feature type="domain" description="6-Cys" evidence="9">
    <location>
        <begin position="821"/>
        <end position="951"/>
    </location>
</feature>
<dbReference type="RefSeq" id="XP_028867923.1">
    <property type="nucleotide sequence ID" value="XM_029012090.1"/>
</dbReference>
<evidence type="ECO:0000256" key="2">
    <source>
        <dbReference type="ARBA" id="ARBA00004241"/>
    </source>
</evidence>
<dbReference type="GO" id="GO:0005886">
    <property type="term" value="C:plasma membrane"/>
    <property type="evidence" value="ECO:0007669"/>
    <property type="project" value="UniProtKB-SubCell"/>
</dbReference>
<dbReference type="OrthoDB" id="365660at2759"/>
<feature type="chain" id="PRO_5014113624" description="6-Cys domain-containing protein" evidence="8">
    <location>
        <begin position="27"/>
        <end position="951"/>
    </location>
</feature>
<keyword evidence="5" id="KW-0472">Membrane</keyword>
<name>A0A2H6KFA3_9APIC</name>
<evidence type="ECO:0000256" key="6">
    <source>
        <dbReference type="ARBA" id="ARBA00023157"/>
    </source>
</evidence>
<dbReference type="Gene3D" id="2.60.40.2860">
    <property type="match status" value="1"/>
</dbReference>
<dbReference type="Pfam" id="PF07422">
    <property type="entry name" value="s48_45"/>
    <property type="match status" value="1"/>
</dbReference>
<comment type="subcellular location">
    <subcellularLocation>
        <location evidence="1">Cell membrane</location>
    </subcellularLocation>
    <subcellularLocation>
        <location evidence="2">Cell surface</location>
    </subcellularLocation>
</comment>